<comment type="similarity">
    <text evidence="1">Belongs to the UPF0250 family.</text>
</comment>
<dbReference type="Pfam" id="PF04359">
    <property type="entry name" value="DUF493"/>
    <property type="match status" value="1"/>
</dbReference>
<evidence type="ECO:0000256" key="1">
    <source>
        <dbReference type="ARBA" id="ARBA00008460"/>
    </source>
</evidence>
<dbReference type="InterPro" id="IPR007454">
    <property type="entry name" value="UPF0250_YbeD-like"/>
</dbReference>
<proteinExistence type="inferred from homology"/>
<gene>
    <name evidence="2" type="ORF">GCM10022278_00880</name>
</gene>
<organism evidence="2 3">
    <name type="scientific">Allohahella marinimesophila</name>
    <dbReference type="NCBI Taxonomy" id="1054972"/>
    <lineage>
        <taxon>Bacteria</taxon>
        <taxon>Pseudomonadati</taxon>
        <taxon>Pseudomonadota</taxon>
        <taxon>Gammaproteobacteria</taxon>
        <taxon>Oceanospirillales</taxon>
        <taxon>Hahellaceae</taxon>
        <taxon>Allohahella</taxon>
    </lineage>
</organism>
<name>A0ABP7NIK2_9GAMM</name>
<keyword evidence="3" id="KW-1185">Reference proteome</keyword>
<evidence type="ECO:0000313" key="2">
    <source>
        <dbReference type="EMBL" id="GAA3945529.1"/>
    </source>
</evidence>
<dbReference type="SUPFAM" id="SSF117991">
    <property type="entry name" value="YbeD/HP0495-like"/>
    <property type="match status" value="1"/>
</dbReference>
<comment type="caution">
    <text evidence="2">The sequence shown here is derived from an EMBL/GenBank/DDBJ whole genome shotgun (WGS) entry which is preliminary data.</text>
</comment>
<dbReference type="Proteomes" id="UP001501337">
    <property type="component" value="Unassembled WGS sequence"/>
</dbReference>
<sequence length="97" mass="10991">MSIADEPTAGEQKPPKIEFPCQYPLKVIADARESLIAELIQVLRPELPDLQASDFDIKDSRNQRFVSLRFTIVARSETHVADIFTAIKTLKNIHMVL</sequence>
<dbReference type="RefSeq" id="WP_344802164.1">
    <property type="nucleotide sequence ID" value="NZ_BAABBO010000001.1"/>
</dbReference>
<evidence type="ECO:0000313" key="3">
    <source>
        <dbReference type="Proteomes" id="UP001501337"/>
    </source>
</evidence>
<accession>A0ABP7NIK2</accession>
<dbReference type="EMBL" id="BAABBO010000001">
    <property type="protein sequence ID" value="GAA3945529.1"/>
    <property type="molecule type" value="Genomic_DNA"/>
</dbReference>
<dbReference type="PANTHER" id="PTHR38036:SF1">
    <property type="entry name" value="UPF0250 PROTEIN YBED"/>
    <property type="match status" value="1"/>
</dbReference>
<dbReference type="InterPro" id="IPR027471">
    <property type="entry name" value="YbeD-like_sf"/>
</dbReference>
<dbReference type="PANTHER" id="PTHR38036">
    <property type="entry name" value="UPF0250 PROTEIN YBED"/>
    <property type="match status" value="1"/>
</dbReference>
<reference evidence="3" key="1">
    <citation type="journal article" date="2019" name="Int. J. Syst. Evol. Microbiol.">
        <title>The Global Catalogue of Microorganisms (GCM) 10K type strain sequencing project: providing services to taxonomists for standard genome sequencing and annotation.</title>
        <authorList>
            <consortium name="The Broad Institute Genomics Platform"/>
            <consortium name="The Broad Institute Genome Sequencing Center for Infectious Disease"/>
            <person name="Wu L."/>
            <person name="Ma J."/>
        </authorList>
    </citation>
    <scope>NUCLEOTIDE SEQUENCE [LARGE SCALE GENOMIC DNA]</scope>
    <source>
        <strain evidence="3">JCM 17555</strain>
    </source>
</reference>
<dbReference type="Gene3D" id="3.30.70.260">
    <property type="match status" value="1"/>
</dbReference>
<protein>
    <submittedName>
        <fullName evidence="2">DUF493 domain-containing protein</fullName>
    </submittedName>
</protein>